<evidence type="ECO:0000256" key="1">
    <source>
        <dbReference type="SAM" id="MobiDB-lite"/>
    </source>
</evidence>
<feature type="compositionally biased region" description="Basic and acidic residues" evidence="1">
    <location>
        <begin position="30"/>
        <end position="41"/>
    </location>
</feature>
<accession>A0AAV2RF12</accession>
<dbReference type="PANTHER" id="PTHR31252:SF11">
    <property type="entry name" value="DUF4419 DOMAIN-CONTAINING PROTEIN"/>
    <property type="match status" value="1"/>
</dbReference>
<gene>
    <name evidence="2" type="ORF">MNOR_LOCUS22858</name>
</gene>
<protein>
    <submittedName>
        <fullName evidence="2">Uncharacterized protein</fullName>
    </submittedName>
</protein>
<dbReference type="InterPro" id="IPR025533">
    <property type="entry name" value="DUF4419"/>
</dbReference>
<feature type="region of interest" description="Disordered" evidence="1">
    <location>
        <begin position="21"/>
        <end position="41"/>
    </location>
</feature>
<dbReference type="PANTHER" id="PTHR31252">
    <property type="entry name" value="DUF4419 DOMAIN-CONTAINING PROTEIN"/>
    <property type="match status" value="1"/>
</dbReference>
<feature type="non-terminal residue" evidence="2">
    <location>
        <position position="1"/>
    </location>
</feature>
<organism evidence="2 3">
    <name type="scientific">Meganyctiphanes norvegica</name>
    <name type="common">Northern krill</name>
    <name type="synonym">Thysanopoda norvegica</name>
    <dbReference type="NCBI Taxonomy" id="48144"/>
    <lineage>
        <taxon>Eukaryota</taxon>
        <taxon>Metazoa</taxon>
        <taxon>Ecdysozoa</taxon>
        <taxon>Arthropoda</taxon>
        <taxon>Crustacea</taxon>
        <taxon>Multicrustacea</taxon>
        <taxon>Malacostraca</taxon>
        <taxon>Eumalacostraca</taxon>
        <taxon>Eucarida</taxon>
        <taxon>Euphausiacea</taxon>
        <taxon>Euphausiidae</taxon>
        <taxon>Meganyctiphanes</taxon>
    </lineage>
</organism>
<dbReference type="Pfam" id="PF14388">
    <property type="entry name" value="DUF4419"/>
    <property type="match status" value="1"/>
</dbReference>
<dbReference type="AlphaFoldDB" id="A0AAV2RF12"/>
<evidence type="ECO:0000313" key="2">
    <source>
        <dbReference type="EMBL" id="CAL4122136.1"/>
    </source>
</evidence>
<name>A0AAV2RF12_MEGNR</name>
<evidence type="ECO:0000313" key="3">
    <source>
        <dbReference type="Proteomes" id="UP001497623"/>
    </source>
</evidence>
<comment type="caution">
    <text evidence="2">The sequence shown here is derived from an EMBL/GenBank/DDBJ whole genome shotgun (WGS) entry which is preliminary data.</text>
</comment>
<keyword evidence="3" id="KW-1185">Reference proteome</keyword>
<dbReference type="Proteomes" id="UP001497623">
    <property type="component" value="Unassembled WGS sequence"/>
</dbReference>
<reference evidence="2 3" key="1">
    <citation type="submission" date="2024-05" db="EMBL/GenBank/DDBJ databases">
        <authorList>
            <person name="Wallberg A."/>
        </authorList>
    </citation>
    <scope>NUCLEOTIDE SEQUENCE [LARGE SCALE GENOMIC DNA]</scope>
</reference>
<sequence length="473" mass="54983">FLSCAMPYIEVDHRLKPRKLEDINDSTPLPDHKRDKFKKENGEWSREIQDMYMVNNLSIEKKHVQPLLPKIKNKLFGKKGQNKWKKEYESLLEKYKHNRLQDMYMVNKYSIEKKHVQPLIPKIEKNKLFGKKQHDQENGQNKWKKEDESLLEKLEPVIGPDKEEVYFDRDWGIFSAVLACYNNHWVLKSGPDDWWTVVNHIIATAMDEHGDVEEIRNFFVDHEGQKTICVEVDSTLSNMDYSWLFSQFSSEIRRNIKTPGFVNLMQADFSTTSPQELIISQIGLMASVKKYFIYVICMGCGIPGVEMKGTVSDWELLIDKFNNLETLLHPIMHHLKLESWFTSTKVIFTNLLNTYKGEPDKEWWSHILSWNEGNASGLKSHWSGWFPEFMGCCDRPDGPDDFPSGLVSVPVHIKDQHNYPHVEDDGLLVAGTLGFTVCAEDNETPIVEPHHTWSLLLPINSPLTPRLKVNHCK</sequence>
<proteinExistence type="predicted"/>
<dbReference type="EMBL" id="CAXKWB010019594">
    <property type="protein sequence ID" value="CAL4122136.1"/>
    <property type="molecule type" value="Genomic_DNA"/>
</dbReference>